<evidence type="ECO:0000313" key="4">
    <source>
        <dbReference type="Proteomes" id="UP000681720"/>
    </source>
</evidence>
<feature type="non-terminal residue" evidence="3">
    <location>
        <position position="46"/>
    </location>
</feature>
<dbReference type="Proteomes" id="UP000681967">
    <property type="component" value="Unassembled WGS sequence"/>
</dbReference>
<dbReference type="GO" id="GO:0071942">
    <property type="term" value="C:XPC complex"/>
    <property type="evidence" value="ECO:0007669"/>
    <property type="project" value="TreeGrafter"/>
</dbReference>
<reference evidence="3" key="1">
    <citation type="submission" date="2021-02" db="EMBL/GenBank/DDBJ databases">
        <authorList>
            <person name="Nowell W R."/>
        </authorList>
    </citation>
    <scope>NUCLEOTIDE SEQUENCE</scope>
</reference>
<dbReference type="GO" id="GO:0000111">
    <property type="term" value="C:nucleotide-excision repair factor 2 complex"/>
    <property type="evidence" value="ECO:0007669"/>
    <property type="project" value="TreeGrafter"/>
</dbReference>
<dbReference type="GO" id="GO:0003697">
    <property type="term" value="F:single-stranded DNA binding"/>
    <property type="evidence" value="ECO:0007669"/>
    <property type="project" value="TreeGrafter"/>
</dbReference>
<proteinExistence type="predicted"/>
<dbReference type="EMBL" id="CAJOBI010061562">
    <property type="protein sequence ID" value="CAF4417770.1"/>
    <property type="molecule type" value="Genomic_DNA"/>
</dbReference>
<comment type="caution">
    <text evidence="3">The sequence shown here is derived from an EMBL/GenBank/DDBJ whole genome shotgun (WGS) entry which is preliminary data.</text>
</comment>
<evidence type="ECO:0000313" key="3">
    <source>
        <dbReference type="EMBL" id="CAF4918354.1"/>
    </source>
</evidence>
<dbReference type="EMBL" id="CAJOBJ010181089">
    <property type="protein sequence ID" value="CAF4918354.1"/>
    <property type="molecule type" value="Genomic_DNA"/>
</dbReference>
<organism evidence="3 4">
    <name type="scientific">Rotaria magnacalcarata</name>
    <dbReference type="NCBI Taxonomy" id="392030"/>
    <lineage>
        <taxon>Eukaryota</taxon>
        <taxon>Metazoa</taxon>
        <taxon>Spiralia</taxon>
        <taxon>Gnathifera</taxon>
        <taxon>Rotifera</taxon>
        <taxon>Eurotatoria</taxon>
        <taxon>Bdelloidea</taxon>
        <taxon>Philodinida</taxon>
        <taxon>Philodinidae</taxon>
        <taxon>Rotaria</taxon>
    </lineage>
</organism>
<accession>A0A8S3CIT7</accession>
<evidence type="ECO:0000313" key="1">
    <source>
        <dbReference type="EMBL" id="CAF4417770.1"/>
    </source>
</evidence>
<protein>
    <submittedName>
        <fullName evidence="3">Uncharacterized protein</fullName>
    </submittedName>
</protein>
<dbReference type="GO" id="GO:0006289">
    <property type="term" value="P:nucleotide-excision repair"/>
    <property type="evidence" value="ECO:0007669"/>
    <property type="project" value="InterPro"/>
</dbReference>
<dbReference type="EMBL" id="CAJOBH010059688">
    <property type="protein sequence ID" value="CAF4418588.1"/>
    <property type="molecule type" value="Genomic_DNA"/>
</dbReference>
<gene>
    <name evidence="2" type="ORF">BYL167_LOCUS32346</name>
    <name evidence="3" type="ORF">GIL414_LOCUS52673</name>
    <name evidence="1" type="ORF">SMN809_LOCUS31208</name>
</gene>
<dbReference type="GO" id="GO:0003684">
    <property type="term" value="F:damaged DNA binding"/>
    <property type="evidence" value="ECO:0007669"/>
    <property type="project" value="InterPro"/>
</dbReference>
<dbReference type="AlphaFoldDB" id="A0A8S3CIT7"/>
<dbReference type="Proteomes" id="UP000676336">
    <property type="component" value="Unassembled WGS sequence"/>
</dbReference>
<dbReference type="GO" id="GO:0006298">
    <property type="term" value="P:mismatch repair"/>
    <property type="evidence" value="ECO:0007669"/>
    <property type="project" value="TreeGrafter"/>
</dbReference>
<dbReference type="PANTHER" id="PTHR12135:SF0">
    <property type="entry name" value="DNA REPAIR PROTEIN COMPLEMENTING XP-C CELLS"/>
    <property type="match status" value="1"/>
</dbReference>
<dbReference type="PANTHER" id="PTHR12135">
    <property type="entry name" value="DNA REPAIR PROTEIN XP-C / RAD4"/>
    <property type="match status" value="1"/>
</dbReference>
<dbReference type="GO" id="GO:0005737">
    <property type="term" value="C:cytoplasm"/>
    <property type="evidence" value="ECO:0007669"/>
    <property type="project" value="TreeGrafter"/>
</dbReference>
<dbReference type="Proteomes" id="UP000681720">
    <property type="component" value="Unassembled WGS sequence"/>
</dbReference>
<evidence type="ECO:0000313" key="2">
    <source>
        <dbReference type="EMBL" id="CAF4418588.1"/>
    </source>
</evidence>
<dbReference type="InterPro" id="IPR004583">
    <property type="entry name" value="DNA_repair_Rad4"/>
</dbReference>
<name>A0A8S3CIT7_9BILA</name>
<sequence>MGVTTRPQLELFGEWQTSEYVPPVAKDGIVPCNEYGNVDLFKPEMI</sequence>